<feature type="transmembrane region" description="Helical" evidence="4">
    <location>
        <begin position="333"/>
        <end position="353"/>
    </location>
</feature>
<sequence>MLTIFMAGTTMMSVSMGARQAQGLLIGPLSLDRDWPLATFSLAVAVHNLMWGAFQPFTGAAADRFGAARVAALGAFAFGLGMVLTALGGATLTTLGLGVVSGFGLAATSFAVVLGPVGRAVSPQYRTTALGIGSALGSLGMMALIPVAQALIAHLGATGAIWVLACLSFVSIPLALILHRGEKAAAPPAITTHQQSAGEALREAWAHPGFKLLTLGFFVCGFQVTFIGVHLPGYLALCGMSKGAGATALLVIGLFNVIGTYGMGRLAQVYRPKYVLSWIYLGRAVVTLAFVLGPKNEATLLAFAASIGLLWLSTVPPTSGLIAHVFGPRHMGMLFGVVFFSHQIGSFLGSWLGGLIYDATLSYDVMWMGTAILGVAAALVHLPIKDESLRGQPA</sequence>
<dbReference type="GO" id="GO:0022857">
    <property type="term" value="F:transmembrane transporter activity"/>
    <property type="evidence" value="ECO:0007669"/>
    <property type="project" value="InterPro"/>
</dbReference>
<dbReference type="EMBL" id="LWQU01000061">
    <property type="protein sequence ID" value="OAN59578.1"/>
    <property type="molecule type" value="Genomic_DNA"/>
</dbReference>
<evidence type="ECO:0000313" key="6">
    <source>
        <dbReference type="EMBL" id="OAN59578.1"/>
    </source>
</evidence>
<evidence type="ECO:0000313" key="7">
    <source>
        <dbReference type="Proteomes" id="UP000078543"/>
    </source>
</evidence>
<feature type="transmembrane region" description="Helical" evidence="4">
    <location>
        <begin position="66"/>
        <end position="89"/>
    </location>
</feature>
<evidence type="ECO:0000256" key="3">
    <source>
        <dbReference type="ARBA" id="ARBA00023136"/>
    </source>
</evidence>
<feature type="transmembrane region" description="Helical" evidence="4">
    <location>
        <begin position="365"/>
        <end position="384"/>
    </location>
</feature>
<feature type="transmembrane region" description="Helical" evidence="4">
    <location>
        <begin position="95"/>
        <end position="117"/>
    </location>
</feature>
<feature type="transmembrane region" description="Helical" evidence="4">
    <location>
        <begin position="243"/>
        <end position="263"/>
    </location>
</feature>
<organism evidence="6 7">
    <name type="scientific">Magnetospirillum moscoviense</name>
    <dbReference type="NCBI Taxonomy" id="1437059"/>
    <lineage>
        <taxon>Bacteria</taxon>
        <taxon>Pseudomonadati</taxon>
        <taxon>Pseudomonadota</taxon>
        <taxon>Alphaproteobacteria</taxon>
        <taxon>Rhodospirillales</taxon>
        <taxon>Rhodospirillaceae</taxon>
        <taxon>Magnetospirillum</taxon>
    </lineage>
</organism>
<dbReference type="AlphaFoldDB" id="A0A178MYA3"/>
<dbReference type="InterPro" id="IPR050327">
    <property type="entry name" value="Proton-linked_MCT"/>
</dbReference>
<dbReference type="InterPro" id="IPR020846">
    <property type="entry name" value="MFS_dom"/>
</dbReference>
<dbReference type="Pfam" id="PF07690">
    <property type="entry name" value="MFS_1"/>
    <property type="match status" value="1"/>
</dbReference>
<dbReference type="InterPro" id="IPR011701">
    <property type="entry name" value="MFS"/>
</dbReference>
<feature type="transmembrane region" description="Helical" evidence="4">
    <location>
        <begin position="275"/>
        <end position="294"/>
    </location>
</feature>
<dbReference type="PANTHER" id="PTHR11360">
    <property type="entry name" value="MONOCARBOXYLATE TRANSPORTER"/>
    <property type="match status" value="1"/>
</dbReference>
<dbReference type="InterPro" id="IPR036259">
    <property type="entry name" value="MFS_trans_sf"/>
</dbReference>
<evidence type="ECO:0000259" key="5">
    <source>
        <dbReference type="PROSITE" id="PS50850"/>
    </source>
</evidence>
<evidence type="ECO:0000256" key="2">
    <source>
        <dbReference type="ARBA" id="ARBA00022989"/>
    </source>
</evidence>
<dbReference type="PANTHER" id="PTHR11360:SF284">
    <property type="entry name" value="EG:103B4.3 PROTEIN-RELATED"/>
    <property type="match status" value="1"/>
</dbReference>
<feature type="transmembrane region" description="Helical" evidence="4">
    <location>
        <begin position="129"/>
        <end position="153"/>
    </location>
</feature>
<keyword evidence="3 4" id="KW-0472">Membrane</keyword>
<dbReference type="SUPFAM" id="SSF103473">
    <property type="entry name" value="MFS general substrate transporter"/>
    <property type="match status" value="1"/>
</dbReference>
<protein>
    <submittedName>
        <fullName evidence="6">MFS transporter</fullName>
    </submittedName>
</protein>
<comment type="caution">
    <text evidence="6">The sequence shown here is derived from an EMBL/GenBank/DDBJ whole genome shotgun (WGS) entry which is preliminary data.</text>
</comment>
<dbReference type="Proteomes" id="UP000078543">
    <property type="component" value="Unassembled WGS sequence"/>
</dbReference>
<feature type="transmembrane region" description="Helical" evidence="4">
    <location>
        <begin position="212"/>
        <end position="231"/>
    </location>
</feature>
<dbReference type="STRING" id="1437059.A6A05_19405"/>
<keyword evidence="7" id="KW-1185">Reference proteome</keyword>
<dbReference type="CDD" id="cd17355">
    <property type="entry name" value="MFS_YcxA_like"/>
    <property type="match status" value="1"/>
</dbReference>
<feature type="domain" description="Major facilitator superfamily (MFS) profile" evidence="5">
    <location>
        <begin position="1"/>
        <end position="389"/>
    </location>
</feature>
<feature type="transmembrane region" description="Helical" evidence="4">
    <location>
        <begin position="159"/>
        <end position="178"/>
    </location>
</feature>
<gene>
    <name evidence="6" type="ORF">A6A05_19405</name>
</gene>
<dbReference type="PROSITE" id="PS50850">
    <property type="entry name" value="MFS"/>
    <property type="match status" value="1"/>
</dbReference>
<proteinExistence type="predicted"/>
<name>A0A178MYA3_9PROT</name>
<accession>A0A178MYA3</accession>
<evidence type="ECO:0000256" key="4">
    <source>
        <dbReference type="SAM" id="Phobius"/>
    </source>
</evidence>
<feature type="transmembrane region" description="Helical" evidence="4">
    <location>
        <begin position="300"/>
        <end position="326"/>
    </location>
</feature>
<dbReference type="Gene3D" id="1.20.1250.20">
    <property type="entry name" value="MFS general substrate transporter like domains"/>
    <property type="match status" value="2"/>
</dbReference>
<keyword evidence="2 4" id="KW-1133">Transmembrane helix</keyword>
<evidence type="ECO:0000256" key="1">
    <source>
        <dbReference type="ARBA" id="ARBA00022692"/>
    </source>
</evidence>
<keyword evidence="1 4" id="KW-0812">Transmembrane</keyword>
<reference evidence="6 7" key="1">
    <citation type="submission" date="2016-04" db="EMBL/GenBank/DDBJ databases">
        <title>Draft genome sequence of freshwater magnetotactic bacteria Magnetospirillum marisnigri SP-1 and Magnetospirillum moscoviense BB-1.</title>
        <authorList>
            <person name="Koziaeva V."/>
            <person name="Dziuba M.V."/>
            <person name="Ivanov T.M."/>
            <person name="Kuznetsov B."/>
            <person name="Grouzdev D.S."/>
        </authorList>
    </citation>
    <scope>NUCLEOTIDE SEQUENCE [LARGE SCALE GENOMIC DNA]</scope>
    <source>
        <strain evidence="6 7">BB-1</strain>
    </source>
</reference>